<evidence type="ECO:0000313" key="10">
    <source>
        <dbReference type="Proteomes" id="UP000030016"/>
    </source>
</evidence>
<dbReference type="Gene3D" id="1.20.1440.120">
    <property type="entry name" value="Recombination protein O, C-terminal domain"/>
    <property type="match status" value="1"/>
</dbReference>
<reference evidence="9 10" key="1">
    <citation type="submission" date="2014-01" db="EMBL/GenBank/DDBJ databases">
        <title>Plasmidome dynamics in the species complex Clostridium novyi sensu lato converts strains of independent lineages into distinctly different pathogens.</title>
        <authorList>
            <person name="Skarin H."/>
            <person name="Segerman B."/>
        </authorList>
    </citation>
    <scope>NUCLEOTIDE SEQUENCE [LARGE SCALE GENOMIC DNA]</scope>
    <source>
        <strain evidence="9 10">4570</strain>
    </source>
</reference>
<dbReference type="GO" id="GO:0006302">
    <property type="term" value="P:double-strand break repair"/>
    <property type="evidence" value="ECO:0007669"/>
    <property type="project" value="TreeGrafter"/>
</dbReference>
<dbReference type="RefSeq" id="WP_039249498.1">
    <property type="nucleotide sequence ID" value="NZ_JDRX01000008.1"/>
</dbReference>
<dbReference type="InterPro" id="IPR022572">
    <property type="entry name" value="DNA_rep/recomb_RecO_N"/>
</dbReference>
<comment type="function">
    <text evidence="7">Involved in DNA repair and RecF pathway recombination.</text>
</comment>
<dbReference type="InterPro" id="IPR003717">
    <property type="entry name" value="RecO"/>
</dbReference>
<evidence type="ECO:0000256" key="4">
    <source>
        <dbReference type="ARBA" id="ARBA00023172"/>
    </source>
</evidence>
<feature type="domain" description="DNA replication/recombination mediator RecO N-terminal" evidence="8">
    <location>
        <begin position="8"/>
        <end position="84"/>
    </location>
</feature>
<evidence type="ECO:0000256" key="5">
    <source>
        <dbReference type="ARBA" id="ARBA00023204"/>
    </source>
</evidence>
<proteinExistence type="inferred from homology"/>
<protein>
    <recommendedName>
        <fullName evidence="2 7">DNA repair protein RecO</fullName>
    </recommendedName>
    <alternativeName>
        <fullName evidence="6 7">Recombination protein O</fullName>
    </alternativeName>
</protein>
<name>A0AA89CNN8_CLONO</name>
<keyword evidence="5 7" id="KW-0234">DNA repair</keyword>
<dbReference type="Pfam" id="PF02565">
    <property type="entry name" value="RecO_C"/>
    <property type="match status" value="1"/>
</dbReference>
<evidence type="ECO:0000256" key="7">
    <source>
        <dbReference type="HAMAP-Rule" id="MF_00201"/>
    </source>
</evidence>
<accession>A0AA89CNN8</accession>
<evidence type="ECO:0000259" key="8">
    <source>
        <dbReference type="Pfam" id="PF11967"/>
    </source>
</evidence>
<dbReference type="GO" id="GO:0043590">
    <property type="term" value="C:bacterial nucleoid"/>
    <property type="evidence" value="ECO:0007669"/>
    <property type="project" value="TreeGrafter"/>
</dbReference>
<evidence type="ECO:0000313" key="9">
    <source>
        <dbReference type="EMBL" id="KGN02450.1"/>
    </source>
</evidence>
<dbReference type="Pfam" id="PF11967">
    <property type="entry name" value="RecO_N"/>
    <property type="match status" value="1"/>
</dbReference>
<dbReference type="EMBL" id="JDRX01000008">
    <property type="protein sequence ID" value="KGN02450.1"/>
    <property type="molecule type" value="Genomic_DNA"/>
</dbReference>
<dbReference type="NCBIfam" id="TIGR00613">
    <property type="entry name" value="reco"/>
    <property type="match status" value="1"/>
</dbReference>
<gene>
    <name evidence="7" type="primary">recO</name>
    <name evidence="9" type="ORF">Z969_05050</name>
</gene>
<dbReference type="InterPro" id="IPR012340">
    <property type="entry name" value="NA-bd_OB-fold"/>
</dbReference>
<keyword evidence="3 7" id="KW-0227">DNA damage</keyword>
<dbReference type="GO" id="GO:0006310">
    <property type="term" value="P:DNA recombination"/>
    <property type="evidence" value="ECO:0007669"/>
    <property type="project" value="UniProtKB-UniRule"/>
</dbReference>
<evidence type="ECO:0000256" key="2">
    <source>
        <dbReference type="ARBA" id="ARBA00021310"/>
    </source>
</evidence>
<comment type="similarity">
    <text evidence="1 7">Belongs to the RecO family.</text>
</comment>
<evidence type="ECO:0000256" key="6">
    <source>
        <dbReference type="ARBA" id="ARBA00033409"/>
    </source>
</evidence>
<organism evidence="9 10">
    <name type="scientific">Clostridium novyi A str. 4570</name>
    <dbReference type="NCBI Taxonomy" id="1444290"/>
    <lineage>
        <taxon>Bacteria</taxon>
        <taxon>Bacillati</taxon>
        <taxon>Bacillota</taxon>
        <taxon>Clostridia</taxon>
        <taxon>Eubacteriales</taxon>
        <taxon>Clostridiaceae</taxon>
        <taxon>Clostridium</taxon>
    </lineage>
</organism>
<dbReference type="PANTHER" id="PTHR33991:SF1">
    <property type="entry name" value="DNA REPAIR PROTEIN RECO"/>
    <property type="match status" value="1"/>
</dbReference>
<keyword evidence="4 7" id="KW-0233">DNA recombination</keyword>
<dbReference type="InterPro" id="IPR037278">
    <property type="entry name" value="ARFGAP/RecO"/>
</dbReference>
<dbReference type="SUPFAM" id="SSF50249">
    <property type="entry name" value="Nucleic acid-binding proteins"/>
    <property type="match status" value="1"/>
</dbReference>
<evidence type="ECO:0000256" key="1">
    <source>
        <dbReference type="ARBA" id="ARBA00007452"/>
    </source>
</evidence>
<dbReference type="HAMAP" id="MF_00201">
    <property type="entry name" value="RecO"/>
    <property type="match status" value="1"/>
</dbReference>
<dbReference type="Proteomes" id="UP000030016">
    <property type="component" value="Unassembled WGS sequence"/>
</dbReference>
<dbReference type="SUPFAM" id="SSF57863">
    <property type="entry name" value="ArfGap/RecO-like zinc finger"/>
    <property type="match status" value="1"/>
</dbReference>
<dbReference type="PANTHER" id="PTHR33991">
    <property type="entry name" value="DNA REPAIR PROTEIN RECO"/>
    <property type="match status" value="1"/>
</dbReference>
<evidence type="ECO:0000256" key="3">
    <source>
        <dbReference type="ARBA" id="ARBA00022763"/>
    </source>
</evidence>
<sequence>MGDGFLSIFKTKALVLKTQDYKENDKLVWLFTEKIGKVCAIAKGAKKSKSKFIASTQTFCFGEYVLYRGKSLYSINEVEIIDSFQSLLSDMDTITYGSYFCELILIALEQEQSDRELFKDFIKSFYFLKNQAMDLEILARTFELKLLKATGYGFDFEKCCICGKRINKTNYLSIQYYGGVCDSCEKTGGFKISYAAYGVLKFLYKTSIENAHIISVSNEIKEEVYKVLDMFISQSYSKKPKSLEIFNYLKRSEYNE</sequence>
<dbReference type="Gene3D" id="2.40.50.140">
    <property type="entry name" value="Nucleic acid-binding proteins"/>
    <property type="match status" value="1"/>
</dbReference>
<comment type="caution">
    <text evidence="9">The sequence shown here is derived from an EMBL/GenBank/DDBJ whole genome shotgun (WGS) entry which is preliminary data.</text>
</comment>
<dbReference type="AlphaFoldDB" id="A0AA89CNN8"/>
<dbReference type="InterPro" id="IPR042242">
    <property type="entry name" value="RecO_C"/>
</dbReference>